<dbReference type="PRINTS" id="PR00039">
    <property type="entry name" value="HTHLYSR"/>
</dbReference>
<keyword evidence="4" id="KW-0804">Transcription</keyword>
<dbReference type="InterPro" id="IPR036390">
    <property type="entry name" value="WH_DNA-bd_sf"/>
</dbReference>
<dbReference type="Gene3D" id="1.10.10.10">
    <property type="entry name" value="Winged helix-like DNA-binding domain superfamily/Winged helix DNA-binding domain"/>
    <property type="match status" value="1"/>
</dbReference>
<reference evidence="6 7" key="1">
    <citation type="submission" date="2021-01" db="EMBL/GenBank/DDBJ databases">
        <title>Whole genome shotgun sequence of Asanoa iriomotensis NBRC 100142.</title>
        <authorList>
            <person name="Komaki H."/>
            <person name="Tamura T."/>
        </authorList>
    </citation>
    <scope>NUCLEOTIDE SEQUENCE [LARGE SCALE GENOMIC DNA]</scope>
    <source>
        <strain evidence="6 7">NBRC 100142</strain>
    </source>
</reference>
<dbReference type="Pfam" id="PF00126">
    <property type="entry name" value="HTH_1"/>
    <property type="match status" value="1"/>
</dbReference>
<keyword evidence="7" id="KW-1185">Reference proteome</keyword>
<proteinExistence type="inferred from homology"/>
<comment type="similarity">
    <text evidence="1">Belongs to the LysR transcriptional regulatory family.</text>
</comment>
<evidence type="ECO:0000256" key="4">
    <source>
        <dbReference type="ARBA" id="ARBA00023163"/>
    </source>
</evidence>
<evidence type="ECO:0000256" key="1">
    <source>
        <dbReference type="ARBA" id="ARBA00009437"/>
    </source>
</evidence>
<dbReference type="InterPro" id="IPR000847">
    <property type="entry name" value="LysR_HTH_N"/>
</dbReference>
<dbReference type="RefSeq" id="WP_203707010.1">
    <property type="nucleotide sequence ID" value="NZ_BAAALU010000006.1"/>
</dbReference>
<dbReference type="PANTHER" id="PTHR30346:SF30">
    <property type="entry name" value="SMALL NEUTRAL PROTEASE REGULATORY PROTEIN"/>
    <property type="match status" value="1"/>
</dbReference>
<dbReference type="SUPFAM" id="SSF46785">
    <property type="entry name" value="Winged helix' DNA-binding domain"/>
    <property type="match status" value="1"/>
</dbReference>
<sequence>MELRHLRTFVAVAEERSFSRAATRLRTAQSAVSRTVQALERELGNPLFARTNHHVELTKLGHATLDTARAALAAAEAVHAAARRTCSGSVCG</sequence>
<gene>
    <name evidence="6" type="ORF">Air01nite_62830</name>
</gene>
<feature type="domain" description="HTH lysR-type" evidence="5">
    <location>
        <begin position="1"/>
        <end position="58"/>
    </location>
</feature>
<dbReference type="PROSITE" id="PS50931">
    <property type="entry name" value="HTH_LYSR"/>
    <property type="match status" value="1"/>
</dbReference>
<dbReference type="EMBL" id="BONC01000062">
    <property type="protein sequence ID" value="GIF60188.1"/>
    <property type="molecule type" value="Genomic_DNA"/>
</dbReference>
<protein>
    <recommendedName>
        <fullName evidence="5">HTH lysR-type domain-containing protein</fullName>
    </recommendedName>
</protein>
<evidence type="ECO:0000256" key="3">
    <source>
        <dbReference type="ARBA" id="ARBA00023125"/>
    </source>
</evidence>
<organism evidence="6 7">
    <name type="scientific">Asanoa iriomotensis</name>
    <dbReference type="NCBI Taxonomy" id="234613"/>
    <lineage>
        <taxon>Bacteria</taxon>
        <taxon>Bacillati</taxon>
        <taxon>Actinomycetota</taxon>
        <taxon>Actinomycetes</taxon>
        <taxon>Micromonosporales</taxon>
        <taxon>Micromonosporaceae</taxon>
        <taxon>Asanoa</taxon>
    </lineage>
</organism>
<evidence type="ECO:0000313" key="7">
    <source>
        <dbReference type="Proteomes" id="UP000624325"/>
    </source>
</evidence>
<dbReference type="InterPro" id="IPR036388">
    <property type="entry name" value="WH-like_DNA-bd_sf"/>
</dbReference>
<keyword evidence="2" id="KW-0805">Transcription regulation</keyword>
<evidence type="ECO:0000313" key="6">
    <source>
        <dbReference type="EMBL" id="GIF60188.1"/>
    </source>
</evidence>
<dbReference type="PANTHER" id="PTHR30346">
    <property type="entry name" value="TRANSCRIPTIONAL DUAL REGULATOR HCAR-RELATED"/>
    <property type="match status" value="1"/>
</dbReference>
<comment type="caution">
    <text evidence="6">The sequence shown here is derived from an EMBL/GenBank/DDBJ whole genome shotgun (WGS) entry which is preliminary data.</text>
</comment>
<evidence type="ECO:0000259" key="5">
    <source>
        <dbReference type="PROSITE" id="PS50931"/>
    </source>
</evidence>
<accession>A0ABQ4CBN1</accession>
<name>A0ABQ4CBN1_9ACTN</name>
<keyword evidence="3" id="KW-0238">DNA-binding</keyword>
<dbReference type="Proteomes" id="UP000624325">
    <property type="component" value="Unassembled WGS sequence"/>
</dbReference>
<evidence type="ECO:0000256" key="2">
    <source>
        <dbReference type="ARBA" id="ARBA00023015"/>
    </source>
</evidence>